<reference evidence="1 2" key="1">
    <citation type="submission" date="2017-04" db="EMBL/GenBank/DDBJ databases">
        <title>Complete genome sequence and characterization of temperature-dependent bacteriophage phiA8-29 infecting Aeromonas.</title>
        <authorList>
            <person name="He Y."/>
            <person name="Yang H."/>
        </authorList>
    </citation>
    <scope>NUCLEOTIDE SEQUENCE [LARGE SCALE GENOMIC DNA]</scope>
</reference>
<evidence type="ECO:0000313" key="2">
    <source>
        <dbReference type="Proteomes" id="UP000221506"/>
    </source>
</evidence>
<organism evidence="1 2">
    <name type="scientific">Aeromonas phage phiA8-29</name>
    <dbReference type="NCBI Taxonomy" id="1978922"/>
    <lineage>
        <taxon>Viruses</taxon>
        <taxon>Duplodnaviria</taxon>
        <taxon>Heunggongvirae</taxon>
        <taxon>Uroviricota</taxon>
        <taxon>Caudoviricetes</taxon>
        <taxon>Pantevenvirales</taxon>
        <taxon>Ackermannviridae</taxon>
        <taxon>Tedavirus</taxon>
        <taxon>Tedavirus A829</taxon>
    </lineage>
</organism>
<accession>A0A1W6DYC3</accession>
<keyword evidence="2" id="KW-1185">Reference proteome</keyword>
<name>A0A1W6DYC3_9CAUD</name>
<proteinExistence type="predicted"/>
<dbReference type="Proteomes" id="UP000221506">
    <property type="component" value="Segment"/>
</dbReference>
<gene>
    <name evidence="1" type="ORF">phiA829_081</name>
</gene>
<sequence>MRNFILILKWFTFRRWHLKSLVWDYSKEGKLKLYQNMRSTDMGGCRIPTIGRDLKRILEIEDKI</sequence>
<evidence type="ECO:0000313" key="1">
    <source>
        <dbReference type="EMBL" id="ARK07901.1"/>
    </source>
</evidence>
<protein>
    <submittedName>
        <fullName evidence="1">Uncharacterized protein</fullName>
    </submittedName>
</protein>
<dbReference type="EMBL" id="KY914485">
    <property type="protein sequence ID" value="ARK07901.1"/>
    <property type="molecule type" value="Genomic_DNA"/>
</dbReference>